<dbReference type="AlphaFoldDB" id="A0A166R8G8"/>
<reference evidence="2 3" key="1">
    <citation type="journal article" date="2016" name="Mol. Biol. Evol.">
        <title>Comparative Genomics of Early-Diverging Mushroom-Forming Fungi Provides Insights into the Origins of Lignocellulose Decay Capabilities.</title>
        <authorList>
            <person name="Nagy L.G."/>
            <person name="Riley R."/>
            <person name="Tritt A."/>
            <person name="Adam C."/>
            <person name="Daum C."/>
            <person name="Floudas D."/>
            <person name="Sun H."/>
            <person name="Yadav J.S."/>
            <person name="Pangilinan J."/>
            <person name="Larsson K.H."/>
            <person name="Matsuura K."/>
            <person name="Barry K."/>
            <person name="Labutti K."/>
            <person name="Kuo R."/>
            <person name="Ohm R.A."/>
            <person name="Bhattacharya S.S."/>
            <person name="Shirouzu T."/>
            <person name="Yoshinaga Y."/>
            <person name="Martin F.M."/>
            <person name="Grigoriev I.V."/>
            <person name="Hibbett D.S."/>
        </authorList>
    </citation>
    <scope>NUCLEOTIDE SEQUENCE [LARGE SCALE GENOMIC DNA]</scope>
    <source>
        <strain evidence="2 3">CBS 109695</strain>
    </source>
</reference>
<feature type="compositionally biased region" description="Low complexity" evidence="1">
    <location>
        <begin position="106"/>
        <end position="127"/>
    </location>
</feature>
<gene>
    <name evidence="2" type="ORF">FIBSPDRAFT_273436</name>
</gene>
<evidence type="ECO:0000313" key="2">
    <source>
        <dbReference type="EMBL" id="KZP28016.1"/>
    </source>
</evidence>
<dbReference type="Proteomes" id="UP000076532">
    <property type="component" value="Unassembled WGS sequence"/>
</dbReference>
<feature type="region of interest" description="Disordered" evidence="1">
    <location>
        <begin position="106"/>
        <end position="136"/>
    </location>
</feature>
<sequence>MFQLVPKYVQPKTSVGTVLKEKAHRVFNRKKAKITLRPTAFHATNILAQTVPISTSYDTLSDVASVTSDWDFAPTGKDLDGIALPVRTLCYLASFLDPGFRGTLSPASSPSSDSSLSSYESAESLPSPDTPTDATPLLSSKDIITFDDDYEVWIRTNGLDLSKARRQKYNYRCLHPGWVPGRPSRQLVFTIG</sequence>
<proteinExistence type="predicted"/>
<accession>A0A166R8G8</accession>
<evidence type="ECO:0000256" key="1">
    <source>
        <dbReference type="SAM" id="MobiDB-lite"/>
    </source>
</evidence>
<organism evidence="2 3">
    <name type="scientific">Athelia psychrophila</name>
    <dbReference type="NCBI Taxonomy" id="1759441"/>
    <lineage>
        <taxon>Eukaryota</taxon>
        <taxon>Fungi</taxon>
        <taxon>Dikarya</taxon>
        <taxon>Basidiomycota</taxon>
        <taxon>Agaricomycotina</taxon>
        <taxon>Agaricomycetes</taxon>
        <taxon>Agaricomycetidae</taxon>
        <taxon>Atheliales</taxon>
        <taxon>Atheliaceae</taxon>
        <taxon>Athelia</taxon>
    </lineage>
</organism>
<keyword evidence="3" id="KW-1185">Reference proteome</keyword>
<protein>
    <submittedName>
        <fullName evidence="2">Uncharacterized protein</fullName>
    </submittedName>
</protein>
<dbReference type="EMBL" id="KV417505">
    <property type="protein sequence ID" value="KZP28016.1"/>
    <property type="molecule type" value="Genomic_DNA"/>
</dbReference>
<evidence type="ECO:0000313" key="3">
    <source>
        <dbReference type="Proteomes" id="UP000076532"/>
    </source>
</evidence>
<name>A0A166R8G8_9AGAM</name>